<dbReference type="AlphaFoldDB" id="A0A5B8JAQ5"/>
<feature type="domain" description="Cytochrome c" evidence="6">
    <location>
        <begin position="37"/>
        <end position="138"/>
    </location>
</feature>
<dbReference type="PANTHER" id="PTHR35008">
    <property type="entry name" value="BLL4482 PROTEIN-RELATED"/>
    <property type="match status" value="1"/>
</dbReference>
<proteinExistence type="predicted"/>
<evidence type="ECO:0000313" key="8">
    <source>
        <dbReference type="Proteomes" id="UP000318483"/>
    </source>
</evidence>
<dbReference type="Proteomes" id="UP000318483">
    <property type="component" value="Plasmid unnamed3"/>
</dbReference>
<evidence type="ECO:0000256" key="5">
    <source>
        <dbReference type="SAM" id="SignalP"/>
    </source>
</evidence>
<feature type="signal peptide" evidence="5">
    <location>
        <begin position="1"/>
        <end position="21"/>
    </location>
</feature>
<geneLocation type="plasmid" evidence="7 8">
    <name>unnamed3</name>
</geneLocation>
<dbReference type="PANTHER" id="PTHR35008:SF4">
    <property type="entry name" value="BLL4482 PROTEIN"/>
    <property type="match status" value="1"/>
</dbReference>
<keyword evidence="1 4" id="KW-0349">Heme</keyword>
<evidence type="ECO:0000313" key="7">
    <source>
        <dbReference type="EMBL" id="QDY71250.1"/>
    </source>
</evidence>
<keyword evidence="7" id="KW-0614">Plasmid</keyword>
<gene>
    <name evidence="7" type="ORF">FPZ52_16315</name>
</gene>
<dbReference type="Pfam" id="PF13442">
    <property type="entry name" value="Cytochrome_CBB3"/>
    <property type="match status" value="1"/>
</dbReference>
<dbReference type="EMBL" id="CP042264">
    <property type="protein sequence ID" value="QDY71250.1"/>
    <property type="molecule type" value="Genomic_DNA"/>
</dbReference>
<evidence type="ECO:0000256" key="1">
    <source>
        <dbReference type="ARBA" id="ARBA00022617"/>
    </source>
</evidence>
<dbReference type="OrthoDB" id="9811281at2"/>
<keyword evidence="3 4" id="KW-0408">Iron</keyword>
<dbReference type="KEGG" id="lit:FPZ52_16315"/>
<dbReference type="SUPFAM" id="SSF46626">
    <property type="entry name" value="Cytochrome c"/>
    <property type="match status" value="1"/>
</dbReference>
<dbReference type="RefSeq" id="WP_146366666.1">
    <property type="nucleotide sequence ID" value="NZ_CP042264.1"/>
</dbReference>
<evidence type="ECO:0000259" key="6">
    <source>
        <dbReference type="PROSITE" id="PS51007"/>
    </source>
</evidence>
<keyword evidence="5" id="KW-0732">Signal</keyword>
<dbReference type="Gene3D" id="1.10.760.10">
    <property type="entry name" value="Cytochrome c-like domain"/>
    <property type="match status" value="1"/>
</dbReference>
<keyword evidence="2 4" id="KW-0479">Metal-binding</keyword>
<accession>A0A5B8JAQ5</accession>
<evidence type="ECO:0000256" key="2">
    <source>
        <dbReference type="ARBA" id="ARBA00022723"/>
    </source>
</evidence>
<dbReference type="PROSITE" id="PS51007">
    <property type="entry name" value="CYTC"/>
    <property type="match status" value="1"/>
</dbReference>
<dbReference type="GO" id="GO:0046872">
    <property type="term" value="F:metal ion binding"/>
    <property type="evidence" value="ECO:0007669"/>
    <property type="project" value="UniProtKB-KW"/>
</dbReference>
<dbReference type="InterPro" id="IPR051459">
    <property type="entry name" value="Cytochrome_c-type_DH"/>
</dbReference>
<reference evidence="7 8" key="1">
    <citation type="submission" date="2019-07" db="EMBL/GenBank/DDBJ databases">
        <title>Litoreibacter alkalisoli sp. nov., isolated from saline-alkaline soil.</title>
        <authorList>
            <person name="Wang S."/>
            <person name="Xu L."/>
            <person name="Xing Y.-T."/>
            <person name="Sun J.-Q."/>
        </authorList>
    </citation>
    <scope>NUCLEOTIDE SEQUENCE [LARGE SCALE GENOMIC DNA]</scope>
    <source>
        <strain evidence="7 8">LN3S51</strain>
        <plasmid evidence="7 8">unnamed3</plasmid>
    </source>
</reference>
<evidence type="ECO:0000256" key="4">
    <source>
        <dbReference type="PROSITE-ProRule" id="PRU00433"/>
    </source>
</evidence>
<keyword evidence="8" id="KW-1185">Reference proteome</keyword>
<dbReference type="GO" id="GO:0009055">
    <property type="term" value="F:electron transfer activity"/>
    <property type="evidence" value="ECO:0007669"/>
    <property type="project" value="InterPro"/>
</dbReference>
<organism evidence="7 8">
    <name type="scientific">Qingshengfaniella alkalisoli</name>
    <dbReference type="NCBI Taxonomy" id="2599296"/>
    <lineage>
        <taxon>Bacteria</taxon>
        <taxon>Pseudomonadati</taxon>
        <taxon>Pseudomonadota</taxon>
        <taxon>Alphaproteobacteria</taxon>
        <taxon>Rhodobacterales</taxon>
        <taxon>Paracoccaceae</taxon>
        <taxon>Qingshengfaniella</taxon>
    </lineage>
</organism>
<sequence length="154" mass="16767">MKTAKLLVGAITVAVAGCVFALVRPQAQETKTSEKTADIAAGERIYQQYCATCHGSNLEGQPDWQTPGPDGRLPAPPHDETGHTWHHAPEMLFTYTKFGGAALMKQQGLDMVSGMPGFEGVLSDAEIRNTLAFIESTWSDRVRVMRSERFGTGQ</sequence>
<name>A0A5B8JAQ5_9RHOB</name>
<evidence type="ECO:0000256" key="3">
    <source>
        <dbReference type="ARBA" id="ARBA00023004"/>
    </source>
</evidence>
<dbReference type="GO" id="GO:0020037">
    <property type="term" value="F:heme binding"/>
    <property type="evidence" value="ECO:0007669"/>
    <property type="project" value="InterPro"/>
</dbReference>
<dbReference type="PROSITE" id="PS51257">
    <property type="entry name" value="PROKAR_LIPOPROTEIN"/>
    <property type="match status" value="1"/>
</dbReference>
<dbReference type="InterPro" id="IPR036909">
    <property type="entry name" value="Cyt_c-like_dom_sf"/>
</dbReference>
<feature type="chain" id="PRO_5022938052" evidence="5">
    <location>
        <begin position="22"/>
        <end position="154"/>
    </location>
</feature>
<dbReference type="InterPro" id="IPR009056">
    <property type="entry name" value="Cyt_c-like_dom"/>
</dbReference>
<protein>
    <submittedName>
        <fullName evidence="7">Cytochrome c</fullName>
    </submittedName>
</protein>